<gene>
    <name evidence="2" type="ORF">G7Y89_g8989</name>
</gene>
<proteinExistence type="predicted"/>
<reference evidence="2 3" key="1">
    <citation type="submission" date="2020-03" db="EMBL/GenBank/DDBJ databases">
        <title>Draft Genome Sequence of Cudoniella acicularis.</title>
        <authorList>
            <person name="Buettner E."/>
            <person name="Kellner H."/>
        </authorList>
    </citation>
    <scope>NUCLEOTIDE SEQUENCE [LARGE SCALE GENOMIC DNA]</scope>
    <source>
        <strain evidence="2 3">DSM 108380</strain>
    </source>
</reference>
<organism evidence="2 3">
    <name type="scientific">Cudoniella acicularis</name>
    <dbReference type="NCBI Taxonomy" id="354080"/>
    <lineage>
        <taxon>Eukaryota</taxon>
        <taxon>Fungi</taxon>
        <taxon>Dikarya</taxon>
        <taxon>Ascomycota</taxon>
        <taxon>Pezizomycotina</taxon>
        <taxon>Leotiomycetes</taxon>
        <taxon>Helotiales</taxon>
        <taxon>Tricladiaceae</taxon>
        <taxon>Cudoniella</taxon>
    </lineage>
</organism>
<protein>
    <submittedName>
        <fullName evidence="2">Uncharacterized protein</fullName>
    </submittedName>
</protein>
<name>A0A8H4RFJ1_9HELO</name>
<dbReference type="AlphaFoldDB" id="A0A8H4RFJ1"/>
<evidence type="ECO:0000313" key="3">
    <source>
        <dbReference type="Proteomes" id="UP000566819"/>
    </source>
</evidence>
<sequence length="174" mass="19568">MALLGDSFYEQDQQQQRKIILAYCDSGLVAEECLEGTNYLFLGAAGKGSCDSWLKNAVFPASHPTPELINEVPESRNFRDKQALQDSLCEQKIHNSQSIQTYKLPSPSKRFLGGRKRSVILMWLPETDNELIMEKEASDKEESSAQSENSAATRPEHILDALEFSLEEDVVNEI</sequence>
<evidence type="ECO:0000256" key="1">
    <source>
        <dbReference type="SAM" id="MobiDB-lite"/>
    </source>
</evidence>
<evidence type="ECO:0000313" key="2">
    <source>
        <dbReference type="EMBL" id="KAF4629162.1"/>
    </source>
</evidence>
<keyword evidence="3" id="KW-1185">Reference proteome</keyword>
<accession>A0A8H4RFJ1</accession>
<comment type="caution">
    <text evidence="2">The sequence shown here is derived from an EMBL/GenBank/DDBJ whole genome shotgun (WGS) entry which is preliminary data.</text>
</comment>
<feature type="region of interest" description="Disordered" evidence="1">
    <location>
        <begin position="136"/>
        <end position="158"/>
    </location>
</feature>
<dbReference type="Proteomes" id="UP000566819">
    <property type="component" value="Unassembled WGS sequence"/>
</dbReference>
<dbReference type="EMBL" id="JAAMPI010000712">
    <property type="protein sequence ID" value="KAF4629162.1"/>
    <property type="molecule type" value="Genomic_DNA"/>
</dbReference>